<protein>
    <submittedName>
        <fullName evidence="6">MFS transporter</fullName>
    </submittedName>
</protein>
<feature type="transmembrane region" description="Helical" evidence="4">
    <location>
        <begin position="104"/>
        <end position="123"/>
    </location>
</feature>
<dbReference type="GO" id="GO:0022857">
    <property type="term" value="F:transmembrane transporter activity"/>
    <property type="evidence" value="ECO:0007669"/>
    <property type="project" value="InterPro"/>
</dbReference>
<dbReference type="PANTHER" id="PTHR11360:SF284">
    <property type="entry name" value="EG:103B4.3 PROTEIN-RELATED"/>
    <property type="match status" value="1"/>
</dbReference>
<evidence type="ECO:0000259" key="5">
    <source>
        <dbReference type="PROSITE" id="PS50850"/>
    </source>
</evidence>
<dbReference type="InterPro" id="IPR020846">
    <property type="entry name" value="MFS_dom"/>
</dbReference>
<feature type="transmembrane region" description="Helical" evidence="4">
    <location>
        <begin position="135"/>
        <end position="157"/>
    </location>
</feature>
<sequence>MDRSSDASRTVVGCLLATVVSSTPVVNATFGVFLVPISRDLHWPRARVSLVLIIMAVLCAATYPLVGRLADRIGVRRVALVGNLLFAASVASLSFTGGSAFRTYMLFALLGIASAIPSAMLYAKLVSAWFSQRRGLLLGLVGGVGNGVGCTLMPMLAGAAVAGWGWRNAYLALGLVVLCVGLPAIVLLLRDPPAGPAATSGPSPEADGLTLARSMRTVRFWSILGVMALGAGSLTAVFTHVVAMLTDRGIGLPIATLSVGVIAMTGSFWQLVLGTVLDRTGSPRIMAPFFLLAAAGLAILGTAISPAALLAGAFLIGLGIGTDYGAIPYLVGRYFGLRAYGAICGMIFGINVIVLGISPFLTDLVYDRTGSYTLALLAIGACLVLCAALCLTLPRYGQARRMPTLRVQELHC</sequence>
<feature type="transmembrane region" description="Helical" evidence="4">
    <location>
        <begin position="285"/>
        <end position="304"/>
    </location>
</feature>
<feature type="transmembrane region" description="Helical" evidence="4">
    <location>
        <begin position="169"/>
        <end position="189"/>
    </location>
</feature>
<feature type="transmembrane region" description="Helical" evidence="4">
    <location>
        <begin position="339"/>
        <end position="360"/>
    </location>
</feature>
<dbReference type="EMBL" id="CP053708">
    <property type="protein sequence ID" value="QKE88971.1"/>
    <property type="molecule type" value="Genomic_DNA"/>
</dbReference>
<keyword evidence="7" id="KW-1185">Reference proteome</keyword>
<feature type="transmembrane region" description="Helical" evidence="4">
    <location>
        <begin position="46"/>
        <end position="66"/>
    </location>
</feature>
<keyword evidence="2 4" id="KW-1133">Transmembrane helix</keyword>
<feature type="transmembrane region" description="Helical" evidence="4">
    <location>
        <begin position="78"/>
        <end position="98"/>
    </location>
</feature>
<organism evidence="6 7">
    <name type="scientific">Lichenicola cladoniae</name>
    <dbReference type="NCBI Taxonomy" id="1484109"/>
    <lineage>
        <taxon>Bacteria</taxon>
        <taxon>Pseudomonadati</taxon>
        <taxon>Pseudomonadota</taxon>
        <taxon>Alphaproteobacteria</taxon>
        <taxon>Acetobacterales</taxon>
        <taxon>Acetobacteraceae</taxon>
        <taxon>Lichenicola</taxon>
    </lineage>
</organism>
<reference evidence="6 7" key="1">
    <citation type="journal article" date="2014" name="World J. Microbiol. Biotechnol.">
        <title>Biodiversity and physiological characteristics of Antarctic and Arctic lichens-associated bacteria.</title>
        <authorList>
            <person name="Lee Y.M."/>
            <person name="Kim E.H."/>
            <person name="Lee H.K."/>
            <person name="Hong S.G."/>
        </authorList>
    </citation>
    <scope>NUCLEOTIDE SEQUENCE [LARGE SCALE GENOMIC DNA]</scope>
    <source>
        <strain evidence="6 7">PAMC 26569</strain>
    </source>
</reference>
<dbReference type="RefSeq" id="WP_171836096.1">
    <property type="nucleotide sequence ID" value="NZ_CP053708.1"/>
</dbReference>
<proteinExistence type="predicted"/>
<dbReference type="SUPFAM" id="SSF103473">
    <property type="entry name" value="MFS general substrate transporter"/>
    <property type="match status" value="1"/>
</dbReference>
<accession>A0A6M8H6F3</accession>
<evidence type="ECO:0000256" key="3">
    <source>
        <dbReference type="ARBA" id="ARBA00023136"/>
    </source>
</evidence>
<dbReference type="InterPro" id="IPR036259">
    <property type="entry name" value="MFS_trans_sf"/>
</dbReference>
<feature type="transmembrane region" description="Helical" evidence="4">
    <location>
        <begin position="372"/>
        <end position="393"/>
    </location>
</feature>
<evidence type="ECO:0000256" key="2">
    <source>
        <dbReference type="ARBA" id="ARBA00022989"/>
    </source>
</evidence>
<dbReference type="InterPro" id="IPR050327">
    <property type="entry name" value="Proton-linked_MCT"/>
</dbReference>
<dbReference type="InterPro" id="IPR011701">
    <property type="entry name" value="MFS"/>
</dbReference>
<evidence type="ECO:0000313" key="6">
    <source>
        <dbReference type="EMBL" id="QKE88971.1"/>
    </source>
</evidence>
<gene>
    <name evidence="6" type="ORF">HN018_01945</name>
</gene>
<keyword evidence="3 4" id="KW-0472">Membrane</keyword>
<dbReference type="KEGG" id="lck:HN018_01945"/>
<dbReference type="PANTHER" id="PTHR11360">
    <property type="entry name" value="MONOCARBOXYLATE TRANSPORTER"/>
    <property type="match status" value="1"/>
</dbReference>
<dbReference type="PROSITE" id="PS50850">
    <property type="entry name" value="MFS"/>
    <property type="match status" value="1"/>
</dbReference>
<evidence type="ECO:0000256" key="4">
    <source>
        <dbReference type="SAM" id="Phobius"/>
    </source>
</evidence>
<feature type="domain" description="Major facilitator superfamily (MFS) profile" evidence="5">
    <location>
        <begin position="10"/>
        <end position="398"/>
    </location>
</feature>
<dbReference type="Proteomes" id="UP000500767">
    <property type="component" value="Chromosome"/>
</dbReference>
<dbReference type="AlphaFoldDB" id="A0A6M8H6F3"/>
<evidence type="ECO:0000313" key="7">
    <source>
        <dbReference type="Proteomes" id="UP000500767"/>
    </source>
</evidence>
<name>A0A6M8H6F3_9PROT</name>
<dbReference type="Pfam" id="PF07690">
    <property type="entry name" value="MFS_1"/>
    <property type="match status" value="1"/>
</dbReference>
<feature type="transmembrane region" description="Helical" evidence="4">
    <location>
        <begin position="220"/>
        <end position="244"/>
    </location>
</feature>
<dbReference type="Gene3D" id="1.20.1250.20">
    <property type="entry name" value="MFS general substrate transporter like domains"/>
    <property type="match status" value="2"/>
</dbReference>
<keyword evidence="1 4" id="KW-0812">Transmembrane</keyword>
<feature type="transmembrane region" description="Helical" evidence="4">
    <location>
        <begin position="250"/>
        <end position="273"/>
    </location>
</feature>
<feature type="transmembrane region" description="Helical" evidence="4">
    <location>
        <begin position="310"/>
        <end position="332"/>
    </location>
</feature>
<evidence type="ECO:0000256" key="1">
    <source>
        <dbReference type="ARBA" id="ARBA00022692"/>
    </source>
</evidence>